<dbReference type="InterPro" id="IPR022287">
    <property type="entry name" value="ABC_trnsptr_F420-0_sub-bd_pred"/>
</dbReference>
<proteinExistence type="inferred from homology"/>
<feature type="chain" id="PRO_5045676836" evidence="2">
    <location>
        <begin position="34"/>
        <end position="337"/>
    </location>
</feature>
<dbReference type="PROSITE" id="PS51257">
    <property type="entry name" value="PROKAR_LIPOPROTEIN"/>
    <property type="match status" value="1"/>
</dbReference>
<dbReference type="InterPro" id="IPR050902">
    <property type="entry name" value="ABC_Transporter_SBP"/>
</dbReference>
<gene>
    <name evidence="4" type="ORF">HGK34_12285</name>
</gene>
<dbReference type="Gene3D" id="3.40.50.1980">
    <property type="entry name" value="Nitrogenase molybdenum iron protein domain"/>
    <property type="match status" value="2"/>
</dbReference>
<protein>
    <submittedName>
        <fullName evidence="4">F420-0 ABC transporter substrate-binding protein</fullName>
    </submittedName>
</protein>
<keyword evidence="2" id="KW-0732">Signal</keyword>
<accession>A0ABS1LLK3</accession>
<evidence type="ECO:0000256" key="1">
    <source>
        <dbReference type="ARBA" id="ARBA00008814"/>
    </source>
</evidence>
<name>A0ABS1LLK3_9MICO</name>
<dbReference type="Proteomes" id="UP000675409">
    <property type="component" value="Unassembled WGS sequence"/>
</dbReference>
<dbReference type="PROSITE" id="PS50983">
    <property type="entry name" value="FE_B12_PBP"/>
    <property type="match status" value="1"/>
</dbReference>
<dbReference type="EMBL" id="JABBYC010000020">
    <property type="protein sequence ID" value="MBL0887048.1"/>
    <property type="molecule type" value="Genomic_DNA"/>
</dbReference>
<feature type="domain" description="Fe/B12 periplasmic-binding" evidence="3">
    <location>
        <begin position="63"/>
        <end position="337"/>
    </location>
</feature>
<evidence type="ECO:0000313" key="4">
    <source>
        <dbReference type="EMBL" id="MBL0887048.1"/>
    </source>
</evidence>
<dbReference type="PANTHER" id="PTHR30535">
    <property type="entry name" value="VITAMIN B12-BINDING PROTEIN"/>
    <property type="match status" value="1"/>
</dbReference>
<reference evidence="4 5" key="1">
    <citation type="journal article" date="2021" name="Arch. Microbiol.">
        <title>Myceligenerans indicum sp. nov., an actinobacterium isolated from mangrove sediment of Sundarbans, India.</title>
        <authorList>
            <person name="Asha K."/>
            <person name="Bhadury P."/>
        </authorList>
    </citation>
    <scope>NUCLEOTIDE SEQUENCE [LARGE SCALE GENOMIC DNA]</scope>
    <source>
        <strain evidence="4 5">I2</strain>
    </source>
</reference>
<dbReference type="NCBIfam" id="TIGR03868">
    <property type="entry name" value="F420-O_ABCperi"/>
    <property type="match status" value="1"/>
</dbReference>
<feature type="signal peptide" evidence="2">
    <location>
        <begin position="1"/>
        <end position="33"/>
    </location>
</feature>
<keyword evidence="5" id="KW-1185">Reference proteome</keyword>
<dbReference type="RefSeq" id="WP_201847650.1">
    <property type="nucleotide sequence ID" value="NZ_JABBYC010000020.1"/>
</dbReference>
<evidence type="ECO:0000259" key="3">
    <source>
        <dbReference type="PROSITE" id="PS50983"/>
    </source>
</evidence>
<dbReference type="InterPro" id="IPR002491">
    <property type="entry name" value="ABC_transptr_periplasmic_BD"/>
</dbReference>
<evidence type="ECO:0000313" key="5">
    <source>
        <dbReference type="Proteomes" id="UP000675409"/>
    </source>
</evidence>
<dbReference type="Pfam" id="PF01497">
    <property type="entry name" value="Peripla_BP_2"/>
    <property type="match status" value="1"/>
</dbReference>
<evidence type="ECO:0000256" key="2">
    <source>
        <dbReference type="SAM" id="SignalP"/>
    </source>
</evidence>
<comment type="caution">
    <text evidence="4">The sequence shown here is derived from an EMBL/GenBank/DDBJ whole genome shotgun (WGS) entry which is preliminary data.</text>
</comment>
<dbReference type="PANTHER" id="PTHR30535:SF7">
    <property type="entry name" value="IRON(III) DICITRATE-BINDING PROTEIN"/>
    <property type="match status" value="1"/>
</dbReference>
<comment type="similarity">
    <text evidence="1">Belongs to the bacterial solute-binding protein 8 family.</text>
</comment>
<sequence length="337" mass="34686">MRTPFPAVVRPLARPAAALAVLALAGCSSPAASVDSGPTPAGAFPVRVDNCGFTAEIPAPPERVVTIKSSTTEMLLALGLGDRIVGSAFLDGPVPDSLAEAAAGVPAVATPMSDEAPGSEAVLDLEPELIYAGWESNLTAETAGDRDTLAGLGVATYVSPAACKDPAYMPDPLTFDDVFGEIEEVGTIFGADAAAADLVAEQRSALDAITADDRGLTALWYSSGDDVPYVGAGIGAPQMIMDAAGLENVAAGVHDTWTSFAWEEAVDADPDVLVLVDAAWNSAESKMRRLAENPATARMTAVRDENYVVVPFPSTEAGVRNVDAVADVVDQLGELDL</sequence>
<organism evidence="4 5">
    <name type="scientific">Myceligenerans indicum</name>
    <dbReference type="NCBI Taxonomy" id="2593663"/>
    <lineage>
        <taxon>Bacteria</taxon>
        <taxon>Bacillati</taxon>
        <taxon>Actinomycetota</taxon>
        <taxon>Actinomycetes</taxon>
        <taxon>Micrococcales</taxon>
        <taxon>Promicromonosporaceae</taxon>
        <taxon>Myceligenerans</taxon>
    </lineage>
</organism>
<dbReference type="SUPFAM" id="SSF53807">
    <property type="entry name" value="Helical backbone' metal receptor"/>
    <property type="match status" value="1"/>
</dbReference>